<sequence length="131" mass="14758">MGNYRWGGEGFVIDSMVETTLNWIFGIMDQEQAERIRKGRIKFLRGFKIVLSERSRSRQGRGRAKGRGRERAAPTRDEASVGDAPRNEAPLAHHEEVEENAEVEEEENVGQEKEVQAETTGIPPLDPVLAQ</sequence>
<name>M1DHA3_SOLTU</name>
<evidence type="ECO:0000313" key="2">
    <source>
        <dbReference type="EnsemblPlants" id="PGSC0003DMT400089030"/>
    </source>
</evidence>
<protein>
    <submittedName>
        <fullName evidence="2">Uncharacterized protein</fullName>
    </submittedName>
</protein>
<dbReference type="HOGENOM" id="CLU_1931289_0_0_1"/>
<organism evidence="2 3">
    <name type="scientific">Solanum tuberosum</name>
    <name type="common">Potato</name>
    <dbReference type="NCBI Taxonomy" id="4113"/>
    <lineage>
        <taxon>Eukaryota</taxon>
        <taxon>Viridiplantae</taxon>
        <taxon>Streptophyta</taxon>
        <taxon>Embryophyta</taxon>
        <taxon>Tracheophyta</taxon>
        <taxon>Spermatophyta</taxon>
        <taxon>Magnoliopsida</taxon>
        <taxon>eudicotyledons</taxon>
        <taxon>Gunneridae</taxon>
        <taxon>Pentapetalae</taxon>
        <taxon>asterids</taxon>
        <taxon>lamiids</taxon>
        <taxon>Solanales</taxon>
        <taxon>Solanaceae</taxon>
        <taxon>Solanoideae</taxon>
        <taxon>Solaneae</taxon>
        <taxon>Solanum</taxon>
    </lineage>
</organism>
<dbReference type="InParanoid" id="M1DHA3"/>
<evidence type="ECO:0000313" key="3">
    <source>
        <dbReference type="Proteomes" id="UP000011115"/>
    </source>
</evidence>
<keyword evidence="3" id="KW-1185">Reference proteome</keyword>
<dbReference type="EnsemblPlants" id="PGSC0003DMT400089030">
    <property type="protein sequence ID" value="PGSC0003DMT400089030"/>
    <property type="gene ID" value="PGSC0003DMG400038601"/>
</dbReference>
<dbReference type="PaxDb" id="4113-PGSC0003DMT400089030"/>
<feature type="compositionally biased region" description="Basic and acidic residues" evidence="1">
    <location>
        <begin position="67"/>
        <end position="79"/>
    </location>
</feature>
<accession>M1DHA3</accession>
<dbReference type="AlphaFoldDB" id="M1DHA3"/>
<reference evidence="2" key="2">
    <citation type="submission" date="2015-06" db="UniProtKB">
        <authorList>
            <consortium name="EnsemblPlants"/>
        </authorList>
    </citation>
    <scope>IDENTIFICATION</scope>
    <source>
        <strain evidence="2">DM1-3 516 R44</strain>
    </source>
</reference>
<dbReference type="Gramene" id="PGSC0003DMT400089030">
    <property type="protein sequence ID" value="PGSC0003DMT400089030"/>
    <property type="gene ID" value="PGSC0003DMG400038601"/>
</dbReference>
<dbReference type="Proteomes" id="UP000011115">
    <property type="component" value="Unassembled WGS sequence"/>
</dbReference>
<feature type="compositionally biased region" description="Basic residues" evidence="1">
    <location>
        <begin position="57"/>
        <end position="66"/>
    </location>
</feature>
<feature type="compositionally biased region" description="Acidic residues" evidence="1">
    <location>
        <begin position="97"/>
        <end position="109"/>
    </location>
</feature>
<reference evidence="3" key="1">
    <citation type="journal article" date="2011" name="Nature">
        <title>Genome sequence and analysis of the tuber crop potato.</title>
        <authorList>
            <consortium name="The Potato Genome Sequencing Consortium"/>
        </authorList>
    </citation>
    <scope>NUCLEOTIDE SEQUENCE [LARGE SCALE GENOMIC DNA]</scope>
    <source>
        <strain evidence="3">cv. DM1-3 516 R44</strain>
    </source>
</reference>
<evidence type="ECO:0000256" key="1">
    <source>
        <dbReference type="SAM" id="MobiDB-lite"/>
    </source>
</evidence>
<proteinExistence type="predicted"/>
<feature type="region of interest" description="Disordered" evidence="1">
    <location>
        <begin position="54"/>
        <end position="131"/>
    </location>
</feature>